<evidence type="ECO:0000313" key="3">
    <source>
        <dbReference type="Proteomes" id="UP000431401"/>
    </source>
</evidence>
<dbReference type="EMBL" id="WEGI01000011">
    <property type="protein sequence ID" value="MQY29407.1"/>
    <property type="molecule type" value="Genomic_DNA"/>
</dbReference>
<evidence type="ECO:0000256" key="1">
    <source>
        <dbReference type="SAM" id="SignalP"/>
    </source>
</evidence>
<feature type="signal peptide" evidence="1">
    <location>
        <begin position="1"/>
        <end position="23"/>
    </location>
</feature>
<gene>
    <name evidence="2" type="ORF">NRB56_49970</name>
</gene>
<dbReference type="AlphaFoldDB" id="A0A7K0DV64"/>
<dbReference type="Proteomes" id="UP000431401">
    <property type="component" value="Unassembled WGS sequence"/>
</dbReference>
<proteinExistence type="predicted"/>
<reference evidence="2 3" key="1">
    <citation type="submission" date="2019-10" db="EMBL/GenBank/DDBJ databases">
        <title>Nocardia macrotermitis sp. nov. and Nocardia aurantia sp. nov., isolated from the gut of fungus growing-termite Macrotermes natalensis.</title>
        <authorList>
            <person name="Benndorf R."/>
            <person name="Schwitalla J."/>
            <person name="Martin K."/>
            <person name="De Beer W."/>
            <person name="Kaster A.-K."/>
            <person name="Vollmers J."/>
            <person name="Poulsen M."/>
            <person name="Beemelmanns C."/>
        </authorList>
    </citation>
    <scope>NUCLEOTIDE SEQUENCE [LARGE SCALE GENOMIC DNA]</scope>
    <source>
        <strain evidence="2 3">RB56</strain>
    </source>
</reference>
<keyword evidence="3" id="KW-1185">Reference proteome</keyword>
<comment type="caution">
    <text evidence="2">The sequence shown here is derived from an EMBL/GenBank/DDBJ whole genome shotgun (WGS) entry which is preliminary data.</text>
</comment>
<feature type="chain" id="PRO_5029903349" evidence="1">
    <location>
        <begin position="24"/>
        <end position="224"/>
    </location>
</feature>
<name>A0A7K0DV64_9NOCA</name>
<sequence>MRRALVVVAAPAAASMLVLGVGAGPGSGRAQAPGAEIFGTGIHLTAAVDSIGVNPPGDRTPNPMPFSHAVQTSGTYSVTVSGDRITSGQAVAGFILGCAVNLANGFPVGLEPNQGLSLGFAPTFDTPADGTAPTVTLGPAVVGILGLTEDLMVTLAPGQVTVATSVTANLDDKTTFPYHITFNNSALNVAQCVTPVSAVPFVTTTVSNSQGTVQTTAYSDQFVF</sequence>
<accession>A0A7K0DV64</accession>
<protein>
    <submittedName>
        <fullName evidence="2">Uncharacterized protein</fullName>
    </submittedName>
</protein>
<evidence type="ECO:0000313" key="2">
    <source>
        <dbReference type="EMBL" id="MQY29407.1"/>
    </source>
</evidence>
<organism evidence="2 3">
    <name type="scientific">Nocardia aurantia</name>
    <dbReference type="NCBI Taxonomy" id="2585199"/>
    <lineage>
        <taxon>Bacteria</taxon>
        <taxon>Bacillati</taxon>
        <taxon>Actinomycetota</taxon>
        <taxon>Actinomycetes</taxon>
        <taxon>Mycobacteriales</taxon>
        <taxon>Nocardiaceae</taxon>
        <taxon>Nocardia</taxon>
    </lineage>
</organism>
<dbReference type="InterPro" id="IPR015286">
    <property type="entry name" value="Porin_fam_mycobact-type"/>
</dbReference>
<dbReference type="RefSeq" id="WP_194290978.1">
    <property type="nucleotide sequence ID" value="NZ_WEGI01000011.1"/>
</dbReference>
<keyword evidence="1" id="KW-0732">Signal</keyword>
<dbReference type="Pfam" id="PF09203">
    <property type="entry name" value="MspA"/>
    <property type="match status" value="1"/>
</dbReference>